<keyword evidence="3" id="KW-1185">Reference proteome</keyword>
<keyword evidence="1" id="KW-0732">Signal</keyword>
<feature type="chain" id="PRO_5039556282" description="Translocation protein TolB" evidence="1">
    <location>
        <begin position="28"/>
        <end position="359"/>
    </location>
</feature>
<reference evidence="2 3" key="1">
    <citation type="submission" date="2020-01" db="EMBL/GenBank/DDBJ databases">
        <title>Whole-genome sequence of Heliobacterium undosum DSM 13378.</title>
        <authorList>
            <person name="Kyndt J.A."/>
            <person name="Meyer T.E."/>
        </authorList>
    </citation>
    <scope>NUCLEOTIDE SEQUENCE [LARGE SCALE GENOMIC DNA]</scope>
    <source>
        <strain evidence="2 3">DSM 13378</strain>
    </source>
</reference>
<dbReference type="EMBL" id="WXEY01000004">
    <property type="protein sequence ID" value="MZP29191.1"/>
    <property type="molecule type" value="Genomic_DNA"/>
</dbReference>
<evidence type="ECO:0008006" key="4">
    <source>
        <dbReference type="Google" id="ProtNLM"/>
    </source>
</evidence>
<feature type="signal peptide" evidence="1">
    <location>
        <begin position="1"/>
        <end position="27"/>
    </location>
</feature>
<name>A0A845L8E2_9FIRM</name>
<evidence type="ECO:0000313" key="2">
    <source>
        <dbReference type="EMBL" id="MZP29191.1"/>
    </source>
</evidence>
<accession>A0A845L8E2</accession>
<dbReference type="Proteomes" id="UP000463470">
    <property type="component" value="Unassembled WGS sequence"/>
</dbReference>
<dbReference type="PROSITE" id="PS51257">
    <property type="entry name" value="PROKAR_LIPOPROTEIN"/>
    <property type="match status" value="1"/>
</dbReference>
<evidence type="ECO:0000313" key="3">
    <source>
        <dbReference type="Proteomes" id="UP000463470"/>
    </source>
</evidence>
<dbReference type="RefSeq" id="WP_161256168.1">
    <property type="nucleotide sequence ID" value="NZ_WXEY01000004.1"/>
</dbReference>
<proteinExistence type="predicted"/>
<dbReference type="Gene3D" id="2.120.10.30">
    <property type="entry name" value="TolB, C-terminal domain"/>
    <property type="match status" value="1"/>
</dbReference>
<evidence type="ECO:0000256" key="1">
    <source>
        <dbReference type="SAM" id="SignalP"/>
    </source>
</evidence>
<gene>
    <name evidence="2" type="ORF">GTO91_05650</name>
</gene>
<dbReference type="AlphaFoldDB" id="A0A845L8E2"/>
<dbReference type="InterPro" id="IPR011042">
    <property type="entry name" value="6-blade_b-propeller_TolB-like"/>
</dbReference>
<sequence>MKRRFPNRFPLLCLLLSVLLLPLSTTACLSQTAQPGKQPIAPAIEIPLPPGGERKGVFLIDWLDEGRLVFGLQGGADQQSAISLYVCDLENKTSSLFYQANDVVGYETTIKHLRDGALAFQCREKIIFFNKETLQKQREIPLPPNTRGVDLSSDGRRLIFCDEQGLHVADADLSNRKLLVKRTGENLRTKAPFRPKWSDDDSRLSYILCLYEGTEGVGVMNPDGTGHRFFSLPDVSYTYWLNDNRQILCGQSDYDQTTAQLIDTTSGNRTNMDIERNKYEMKLDPADKRVAYALRFERQEPYTHEMTLYVRDVKSDQARIASPTHYLLRNVTWSLSGRQLAYSTVSQKGDTKVWIQPLN</sequence>
<protein>
    <recommendedName>
        <fullName evidence="4">Translocation protein TolB</fullName>
    </recommendedName>
</protein>
<dbReference type="OrthoDB" id="108903at2"/>
<comment type="caution">
    <text evidence="2">The sequence shown here is derived from an EMBL/GenBank/DDBJ whole genome shotgun (WGS) entry which is preliminary data.</text>
</comment>
<dbReference type="SUPFAM" id="SSF82171">
    <property type="entry name" value="DPP6 N-terminal domain-like"/>
    <property type="match status" value="1"/>
</dbReference>
<organism evidence="2 3">
    <name type="scientific">Heliomicrobium undosum</name>
    <dbReference type="NCBI Taxonomy" id="121734"/>
    <lineage>
        <taxon>Bacteria</taxon>
        <taxon>Bacillati</taxon>
        <taxon>Bacillota</taxon>
        <taxon>Clostridia</taxon>
        <taxon>Eubacteriales</taxon>
        <taxon>Heliobacteriaceae</taxon>
        <taxon>Heliomicrobium</taxon>
    </lineage>
</organism>